<dbReference type="PANTHER" id="PTHR43394">
    <property type="entry name" value="ATP-DEPENDENT PERMEASE MDL1, MITOCHONDRIAL"/>
    <property type="match status" value="1"/>
</dbReference>
<dbReference type="InterPro" id="IPR027417">
    <property type="entry name" value="P-loop_NTPase"/>
</dbReference>
<dbReference type="PANTHER" id="PTHR43394:SF1">
    <property type="entry name" value="ATP-BINDING CASSETTE SUB-FAMILY B MEMBER 10, MITOCHONDRIAL"/>
    <property type="match status" value="1"/>
</dbReference>
<dbReference type="Gene3D" id="3.40.50.300">
    <property type="entry name" value="P-loop containing nucleotide triphosphate hydrolases"/>
    <property type="match status" value="1"/>
</dbReference>
<dbReference type="RefSeq" id="WP_344922964.1">
    <property type="nucleotide sequence ID" value="NZ_BAABAQ010000019.1"/>
</dbReference>
<proteinExistence type="predicted"/>
<keyword evidence="6 7" id="KW-0472">Membrane</keyword>
<evidence type="ECO:0000313" key="11">
    <source>
        <dbReference type="Proteomes" id="UP001501251"/>
    </source>
</evidence>
<dbReference type="Pfam" id="PF00664">
    <property type="entry name" value="ABC_membrane"/>
    <property type="match status" value="1"/>
</dbReference>
<feature type="domain" description="ABC transmembrane type-1" evidence="9">
    <location>
        <begin position="38"/>
        <end position="322"/>
    </location>
</feature>
<dbReference type="SUPFAM" id="SSF52540">
    <property type="entry name" value="P-loop containing nucleoside triphosphate hydrolases"/>
    <property type="match status" value="1"/>
</dbReference>
<dbReference type="GO" id="GO:0005524">
    <property type="term" value="F:ATP binding"/>
    <property type="evidence" value="ECO:0007669"/>
    <property type="project" value="UniProtKB-KW"/>
</dbReference>
<evidence type="ECO:0000256" key="5">
    <source>
        <dbReference type="ARBA" id="ARBA00022989"/>
    </source>
</evidence>
<comment type="subcellular location">
    <subcellularLocation>
        <location evidence="1">Cell membrane</location>
        <topology evidence="1">Multi-pass membrane protein</topology>
    </subcellularLocation>
</comment>
<evidence type="ECO:0000259" key="8">
    <source>
        <dbReference type="PROSITE" id="PS50893"/>
    </source>
</evidence>
<evidence type="ECO:0000256" key="6">
    <source>
        <dbReference type="ARBA" id="ARBA00023136"/>
    </source>
</evidence>
<organism evidence="10 11">
    <name type="scientific">Streptosporangium oxazolinicum</name>
    <dbReference type="NCBI Taxonomy" id="909287"/>
    <lineage>
        <taxon>Bacteria</taxon>
        <taxon>Bacillati</taxon>
        <taxon>Actinomycetota</taxon>
        <taxon>Actinomycetes</taxon>
        <taxon>Streptosporangiales</taxon>
        <taxon>Streptosporangiaceae</taxon>
        <taxon>Streptosporangium</taxon>
    </lineage>
</organism>
<name>A0ABP8BKY7_9ACTN</name>
<dbReference type="PROSITE" id="PS50929">
    <property type="entry name" value="ABC_TM1F"/>
    <property type="match status" value="1"/>
</dbReference>
<feature type="domain" description="ABC transporter" evidence="8">
    <location>
        <begin position="356"/>
        <end position="580"/>
    </location>
</feature>
<gene>
    <name evidence="10" type="ORF">GCM10022252_73890</name>
</gene>
<feature type="transmembrane region" description="Helical" evidence="7">
    <location>
        <begin position="76"/>
        <end position="98"/>
    </location>
</feature>
<dbReference type="EMBL" id="BAABAQ010000019">
    <property type="protein sequence ID" value="GAA4208582.1"/>
    <property type="molecule type" value="Genomic_DNA"/>
</dbReference>
<evidence type="ECO:0000256" key="4">
    <source>
        <dbReference type="ARBA" id="ARBA00022840"/>
    </source>
</evidence>
<evidence type="ECO:0000256" key="1">
    <source>
        <dbReference type="ARBA" id="ARBA00004651"/>
    </source>
</evidence>
<dbReference type="InterPro" id="IPR036640">
    <property type="entry name" value="ABC1_TM_sf"/>
</dbReference>
<comment type="caution">
    <text evidence="10">The sequence shown here is derived from an EMBL/GenBank/DDBJ whole genome shotgun (WGS) entry which is preliminary data.</text>
</comment>
<accession>A0ABP8BKY7</accession>
<feature type="transmembrane region" description="Helical" evidence="7">
    <location>
        <begin position="154"/>
        <end position="172"/>
    </location>
</feature>
<protein>
    <submittedName>
        <fullName evidence="10">ABC transporter ATP-binding protein</fullName>
    </submittedName>
</protein>
<evidence type="ECO:0000256" key="7">
    <source>
        <dbReference type="SAM" id="Phobius"/>
    </source>
</evidence>
<evidence type="ECO:0000313" key="10">
    <source>
        <dbReference type="EMBL" id="GAA4208582.1"/>
    </source>
</evidence>
<keyword evidence="4 10" id="KW-0067">ATP-binding</keyword>
<sequence length="586" mass="61232">MSEPVTADARGMLPVASGRTVAIRVWRMLAGRRLALCGLAALFLVEAGLALVFPLVIGDLVDTVQTAGGSGVPGSFWWQLALLAATSVVAGAVAWVAIRALARLAETVVAELRERYVGAALDLPRATIEAAGTGDVVTRASDDIAQISGTLPDVLPRLTVSILTMTLVAGTLAVLDPWFLVGFALTVPLYALTVRWYLRTAPGVYVAERAAESARGHDVLGTLTQLPTVTAHRLEHRQLARIKEATWLTVRWAMRTRIVQNRLFGHLNVAELLGLLAVLGIGVRLALTGATTTGEVTAAALLYLRTMAPIAELLFLMDELQSALASLGRIIGVTTARADAADDAESGAGTGTGPAVELAGVHFAYRPGRPVLSGIHTRIEHGTTLAVVGPTGSGKSTLAALVAGVHHPTAGDVVRRVDPRRIVTVTQETHVFSGTVRDNLTLAAPDATDDEVVTALKRVGADHIVASLPDGLDTEVGDGGHAVTAAQAQHLALARLALADPLLVILDEATAEADTADTAVLDRATATVTEGRAALVIAHRLSQARAADRILVLEDGRLVESGAHDDLVAAGGRYAGLWAAWEAGRR</sequence>
<keyword evidence="2 7" id="KW-0812">Transmembrane</keyword>
<feature type="transmembrane region" description="Helical" evidence="7">
    <location>
        <begin position="34"/>
        <end position="56"/>
    </location>
</feature>
<dbReference type="Gene3D" id="1.20.1560.10">
    <property type="entry name" value="ABC transporter type 1, transmembrane domain"/>
    <property type="match status" value="1"/>
</dbReference>
<keyword evidence="3" id="KW-0547">Nucleotide-binding</keyword>
<evidence type="ECO:0000256" key="3">
    <source>
        <dbReference type="ARBA" id="ARBA00022741"/>
    </source>
</evidence>
<evidence type="ECO:0000256" key="2">
    <source>
        <dbReference type="ARBA" id="ARBA00022692"/>
    </source>
</evidence>
<dbReference type="Pfam" id="PF00005">
    <property type="entry name" value="ABC_tran"/>
    <property type="match status" value="1"/>
</dbReference>
<reference evidence="11" key="1">
    <citation type="journal article" date="2019" name="Int. J. Syst. Evol. Microbiol.">
        <title>The Global Catalogue of Microorganisms (GCM) 10K type strain sequencing project: providing services to taxonomists for standard genome sequencing and annotation.</title>
        <authorList>
            <consortium name="The Broad Institute Genomics Platform"/>
            <consortium name="The Broad Institute Genome Sequencing Center for Infectious Disease"/>
            <person name="Wu L."/>
            <person name="Ma J."/>
        </authorList>
    </citation>
    <scope>NUCLEOTIDE SEQUENCE [LARGE SCALE GENOMIC DNA]</scope>
    <source>
        <strain evidence="11">JCM 17388</strain>
    </source>
</reference>
<dbReference type="CDD" id="cd07346">
    <property type="entry name" value="ABC_6TM_exporters"/>
    <property type="match status" value="1"/>
</dbReference>
<dbReference type="InterPro" id="IPR011527">
    <property type="entry name" value="ABC1_TM_dom"/>
</dbReference>
<dbReference type="SMART" id="SM00382">
    <property type="entry name" value="AAA"/>
    <property type="match status" value="1"/>
</dbReference>
<keyword evidence="11" id="KW-1185">Reference proteome</keyword>
<dbReference type="InterPro" id="IPR003593">
    <property type="entry name" value="AAA+_ATPase"/>
</dbReference>
<keyword evidence="5 7" id="KW-1133">Transmembrane helix</keyword>
<dbReference type="InterPro" id="IPR039421">
    <property type="entry name" value="Type_1_exporter"/>
</dbReference>
<dbReference type="Proteomes" id="UP001501251">
    <property type="component" value="Unassembled WGS sequence"/>
</dbReference>
<feature type="transmembrane region" description="Helical" evidence="7">
    <location>
        <begin position="263"/>
        <end position="287"/>
    </location>
</feature>
<dbReference type="PROSITE" id="PS50893">
    <property type="entry name" value="ABC_TRANSPORTER_2"/>
    <property type="match status" value="1"/>
</dbReference>
<dbReference type="InterPro" id="IPR003439">
    <property type="entry name" value="ABC_transporter-like_ATP-bd"/>
</dbReference>
<dbReference type="SUPFAM" id="SSF90123">
    <property type="entry name" value="ABC transporter transmembrane region"/>
    <property type="match status" value="1"/>
</dbReference>
<feature type="transmembrane region" description="Helical" evidence="7">
    <location>
        <begin position="178"/>
        <end position="198"/>
    </location>
</feature>
<evidence type="ECO:0000259" key="9">
    <source>
        <dbReference type="PROSITE" id="PS50929"/>
    </source>
</evidence>